<name>A0A923HG07_9FLAO</name>
<evidence type="ECO:0000313" key="2">
    <source>
        <dbReference type="EMBL" id="MBC3759583.1"/>
    </source>
</evidence>
<keyword evidence="1" id="KW-1133">Transmembrane helix</keyword>
<comment type="caution">
    <text evidence="2">The sequence shown here is derived from an EMBL/GenBank/DDBJ whole genome shotgun (WGS) entry which is preliminary data.</text>
</comment>
<dbReference type="AlphaFoldDB" id="A0A923HG07"/>
<evidence type="ECO:0000256" key="1">
    <source>
        <dbReference type="SAM" id="Phobius"/>
    </source>
</evidence>
<evidence type="ECO:0000313" key="3">
    <source>
        <dbReference type="Proteomes" id="UP000656244"/>
    </source>
</evidence>
<feature type="transmembrane region" description="Helical" evidence="1">
    <location>
        <begin position="7"/>
        <end position="25"/>
    </location>
</feature>
<dbReference type="Proteomes" id="UP000656244">
    <property type="component" value="Unassembled WGS sequence"/>
</dbReference>
<accession>A0A923HG07</accession>
<organism evidence="2 3">
    <name type="scientific">Hyunsoonleella aquatilis</name>
    <dbReference type="NCBI Taxonomy" id="2762758"/>
    <lineage>
        <taxon>Bacteria</taxon>
        <taxon>Pseudomonadati</taxon>
        <taxon>Bacteroidota</taxon>
        <taxon>Flavobacteriia</taxon>
        <taxon>Flavobacteriales</taxon>
        <taxon>Flavobacteriaceae</taxon>
    </lineage>
</organism>
<feature type="transmembrane region" description="Helical" evidence="1">
    <location>
        <begin position="31"/>
        <end position="52"/>
    </location>
</feature>
<keyword evidence="1" id="KW-0472">Membrane</keyword>
<dbReference type="RefSeq" id="WP_186563554.1">
    <property type="nucleotide sequence ID" value="NZ_JACNMF010000005.1"/>
</dbReference>
<proteinExistence type="predicted"/>
<reference evidence="2" key="1">
    <citation type="submission" date="2020-08" db="EMBL/GenBank/DDBJ databases">
        <title>Hyunsoonleella sp. strain SJ7 genome sequencing and assembly.</title>
        <authorList>
            <person name="Kim I."/>
        </authorList>
    </citation>
    <scope>NUCLEOTIDE SEQUENCE</scope>
    <source>
        <strain evidence="2">SJ7</strain>
    </source>
</reference>
<protein>
    <submittedName>
        <fullName evidence="2">Uncharacterized protein</fullName>
    </submittedName>
</protein>
<keyword evidence="3" id="KW-1185">Reference proteome</keyword>
<sequence length="161" mass="18967">MIFTPKFIIAFCIIFIAVWIFATTIDKRKWVSFLITVVGAPIFYFFIFYPLINIFFSFHHQKYFDAQAWEDKPALRYEMSGNLLDEKLLIGKSKSEVESLLGESEWFGWDDTLKANSPEIWNFNLGFKPGAFNTLQECLKIAFKSDKVIEVEQYQIEKKFE</sequence>
<gene>
    <name evidence="2" type="ORF">H7U19_14290</name>
</gene>
<dbReference type="EMBL" id="JACNMF010000005">
    <property type="protein sequence ID" value="MBC3759583.1"/>
    <property type="molecule type" value="Genomic_DNA"/>
</dbReference>
<keyword evidence="1" id="KW-0812">Transmembrane</keyword>